<accession>A0ABS3LFQ7</accession>
<keyword evidence="1" id="KW-0813">Transport</keyword>
<evidence type="ECO:0000313" key="4">
    <source>
        <dbReference type="Proteomes" id="UP000664601"/>
    </source>
</evidence>
<dbReference type="SUPFAM" id="SSF103486">
    <property type="entry name" value="V-type ATP synthase subunit C"/>
    <property type="match status" value="1"/>
</dbReference>
<dbReference type="InterPro" id="IPR036079">
    <property type="entry name" value="ATPase_csu/dsu_sf"/>
</dbReference>
<protein>
    <submittedName>
        <fullName evidence="3">V-type ATPase subunit</fullName>
    </submittedName>
</protein>
<proteinExistence type="predicted"/>
<evidence type="ECO:0000313" key="3">
    <source>
        <dbReference type="EMBL" id="MBO1308471.1"/>
    </source>
</evidence>
<dbReference type="EMBL" id="JAFREM010000033">
    <property type="protein sequence ID" value="MBO1308471.1"/>
    <property type="molecule type" value="Genomic_DNA"/>
</dbReference>
<evidence type="ECO:0000256" key="1">
    <source>
        <dbReference type="ARBA" id="ARBA00022448"/>
    </source>
</evidence>
<dbReference type="InterPro" id="IPR050873">
    <property type="entry name" value="V-ATPase_V0D/AC39_subunit"/>
</dbReference>
<gene>
    <name evidence="3" type="ORF">JZO70_20015</name>
</gene>
<name>A0ABS3LFQ7_9ENTE</name>
<dbReference type="PANTHER" id="PTHR38682:SF1">
    <property type="entry name" value="V-TYPE ATP SYNTHASE SUBUNIT C"/>
    <property type="match status" value="1"/>
</dbReference>
<dbReference type="InterPro" id="IPR044911">
    <property type="entry name" value="V-type_ATPase_csu/dsu_dom_3"/>
</dbReference>
<dbReference type="InterPro" id="IPR002843">
    <property type="entry name" value="ATPase_V0-cplx_csu/dsu"/>
</dbReference>
<keyword evidence="4" id="KW-1185">Reference proteome</keyword>
<sequence>MKPYSYHELNPLIRLKELELIPAELMERLIQAKDIEEVGELLKTTVYSEYINDNFEDNFEEGFAAEQRKLIEELAVLAPEPKIVWAYTMRSTFHNLKAMTKAELLDEDFDDLYIYDGFYSLDQIKSAVKTGAASELPENILASIQEVKDHFAESNSLQGIDIIYDRDYLRSMRALGESLQSPDLLEEIISFIDFTNIVMAGRGINQKRSKNFMTTVLSSQGSIPKEDLLNVVEESMGKFTEFLLTTDYADVVAPLINDGELDLAQLERIRDNYLTRRFDRAKVQAFGPLPLLSLLNAKQVEIKNLRLIIVGKRVGISAEQLRERMRETYDA</sequence>
<dbReference type="RefSeq" id="WP_207675463.1">
    <property type="nucleotide sequence ID" value="NZ_JAFREM010000033.1"/>
</dbReference>
<organism evidence="3 4">
    <name type="scientific">Candidatus Enterococcus moelleringii</name>
    <dbReference type="NCBI Taxonomy" id="2815325"/>
    <lineage>
        <taxon>Bacteria</taxon>
        <taxon>Bacillati</taxon>
        <taxon>Bacillota</taxon>
        <taxon>Bacilli</taxon>
        <taxon>Lactobacillales</taxon>
        <taxon>Enterococcaceae</taxon>
        <taxon>Enterococcus</taxon>
    </lineage>
</organism>
<dbReference type="Pfam" id="PF01992">
    <property type="entry name" value="vATP-synt_AC39"/>
    <property type="match status" value="1"/>
</dbReference>
<dbReference type="PANTHER" id="PTHR38682">
    <property type="entry name" value="V-TYPE ATP SYNTHASE SUBUNIT C"/>
    <property type="match status" value="1"/>
</dbReference>
<reference evidence="3 4" key="1">
    <citation type="submission" date="2021-03" db="EMBL/GenBank/DDBJ databases">
        <title>Enterococcal diversity collection.</title>
        <authorList>
            <person name="Gilmore M.S."/>
            <person name="Schwartzman J."/>
            <person name="Van Tyne D."/>
            <person name="Martin M."/>
            <person name="Earl A.M."/>
            <person name="Manson A.L."/>
            <person name="Straub T."/>
            <person name="Salamzade R."/>
            <person name="Saavedra J."/>
            <person name="Lebreton F."/>
            <person name="Prichula J."/>
            <person name="Schaufler K."/>
            <person name="Gaca A."/>
            <person name="Sgardioli B."/>
            <person name="Wagenaar J."/>
            <person name="Strong T."/>
        </authorList>
    </citation>
    <scope>NUCLEOTIDE SEQUENCE [LARGE SCALE GENOMIC DNA]</scope>
    <source>
        <strain evidence="3 4">669A</strain>
    </source>
</reference>
<dbReference type="Proteomes" id="UP000664601">
    <property type="component" value="Unassembled WGS sequence"/>
</dbReference>
<dbReference type="Gene3D" id="1.10.132.50">
    <property type="entry name" value="ATP synthase (C/AC39) subunit, domain 3"/>
    <property type="match status" value="2"/>
</dbReference>
<comment type="caution">
    <text evidence="3">The sequence shown here is derived from an EMBL/GenBank/DDBJ whole genome shotgun (WGS) entry which is preliminary data.</text>
</comment>
<keyword evidence="2" id="KW-0406">Ion transport</keyword>
<evidence type="ECO:0000256" key="2">
    <source>
        <dbReference type="ARBA" id="ARBA00023065"/>
    </source>
</evidence>